<evidence type="ECO:0000256" key="2">
    <source>
        <dbReference type="ARBA" id="ARBA00022854"/>
    </source>
</evidence>
<proteinExistence type="predicted"/>
<dbReference type="SUPFAM" id="SSF57048">
    <property type="entry name" value="Gurmarin-like"/>
    <property type="match status" value="1"/>
</dbReference>
<comment type="caution">
    <text evidence="4">The sequence shown here is derived from an EMBL/GenBank/DDBJ whole genome shotgun (WGS) entry which is preliminary data.</text>
</comment>
<organism evidence="4 5">
    <name type="scientific">Streptomyces blastmyceticus</name>
    <dbReference type="NCBI Taxonomy" id="68180"/>
    <lineage>
        <taxon>Bacteria</taxon>
        <taxon>Bacillati</taxon>
        <taxon>Actinomycetota</taxon>
        <taxon>Actinomycetes</taxon>
        <taxon>Kitasatosporales</taxon>
        <taxon>Streptomycetaceae</taxon>
        <taxon>Streptomyces</taxon>
    </lineage>
</organism>
<dbReference type="EMBL" id="BAAABW010000015">
    <property type="protein sequence ID" value="GAA0348205.1"/>
    <property type="molecule type" value="Genomic_DNA"/>
</dbReference>
<keyword evidence="5" id="KW-1185">Reference proteome</keyword>
<keyword evidence="3" id="KW-1015">Disulfide bond</keyword>
<reference evidence="4 5" key="1">
    <citation type="journal article" date="2019" name="Int. J. Syst. Evol. Microbiol.">
        <title>The Global Catalogue of Microorganisms (GCM) 10K type strain sequencing project: providing services to taxonomists for standard genome sequencing and annotation.</title>
        <authorList>
            <consortium name="The Broad Institute Genomics Platform"/>
            <consortium name="The Broad Institute Genome Sequencing Center for Infectious Disease"/>
            <person name="Wu L."/>
            <person name="Ma J."/>
        </authorList>
    </citation>
    <scope>NUCLEOTIDE SEQUENCE [LARGE SCALE GENOMIC DNA]</scope>
    <source>
        <strain evidence="4 5">JCM 4565</strain>
    </source>
</reference>
<sequence length="121" mass="12759">MRAVRPPAQNSRERFRTRWNCAVRAGDARQRGGPNGGVDTIPAHGTWASQSRADAFAAPDADAVAEIEEAFTELYIAPSACPAAPVAFCLPEGAECLPGIDVCCSGFCFKAPGEDRGHCHG</sequence>
<keyword evidence="1" id="KW-0929">Antimicrobial</keyword>
<protein>
    <recommendedName>
        <fullName evidence="6">WAP domain-containing protein</fullName>
    </recommendedName>
</protein>
<evidence type="ECO:0000313" key="4">
    <source>
        <dbReference type="EMBL" id="GAA0348205.1"/>
    </source>
</evidence>
<evidence type="ECO:0000256" key="3">
    <source>
        <dbReference type="ARBA" id="ARBA00023157"/>
    </source>
</evidence>
<gene>
    <name evidence="4" type="ORF">GCM10010319_25960</name>
</gene>
<accession>A0ABN0WWB0</accession>
<name>A0ABN0WWB0_9ACTN</name>
<evidence type="ECO:0000313" key="5">
    <source>
        <dbReference type="Proteomes" id="UP001500063"/>
    </source>
</evidence>
<dbReference type="InterPro" id="IPR009101">
    <property type="entry name" value="Gurmarin/antifun_pep"/>
</dbReference>
<evidence type="ECO:0008006" key="6">
    <source>
        <dbReference type="Google" id="ProtNLM"/>
    </source>
</evidence>
<dbReference type="Proteomes" id="UP001500063">
    <property type="component" value="Unassembled WGS sequence"/>
</dbReference>
<keyword evidence="2" id="KW-0960">Knottin</keyword>
<evidence type="ECO:0000256" key="1">
    <source>
        <dbReference type="ARBA" id="ARBA00022529"/>
    </source>
</evidence>